<dbReference type="Proteomes" id="UP001151760">
    <property type="component" value="Unassembled WGS sequence"/>
</dbReference>
<dbReference type="SUPFAM" id="SSF56672">
    <property type="entry name" value="DNA/RNA polymerases"/>
    <property type="match status" value="1"/>
</dbReference>
<keyword evidence="2" id="KW-1185">Reference proteome</keyword>
<accession>A0ABQ5B898</accession>
<evidence type="ECO:0000313" key="2">
    <source>
        <dbReference type="Proteomes" id="UP001151760"/>
    </source>
</evidence>
<proteinExistence type="predicted"/>
<protein>
    <recommendedName>
        <fullName evidence="3">Reverse transcriptase domain-containing protein</fullName>
    </recommendedName>
</protein>
<dbReference type="Gene3D" id="3.10.10.10">
    <property type="entry name" value="HIV Type 1 Reverse Transcriptase, subunit A, domain 1"/>
    <property type="match status" value="1"/>
</dbReference>
<gene>
    <name evidence="1" type="ORF">Tco_0843576</name>
</gene>
<reference evidence="1" key="1">
    <citation type="journal article" date="2022" name="Int. J. Mol. Sci.">
        <title>Draft Genome of Tanacetum Coccineum: Genomic Comparison of Closely Related Tanacetum-Family Plants.</title>
        <authorList>
            <person name="Yamashiro T."/>
            <person name="Shiraishi A."/>
            <person name="Nakayama K."/>
            <person name="Satake H."/>
        </authorList>
    </citation>
    <scope>NUCLEOTIDE SEQUENCE</scope>
</reference>
<evidence type="ECO:0008006" key="3">
    <source>
        <dbReference type="Google" id="ProtNLM"/>
    </source>
</evidence>
<dbReference type="InterPro" id="IPR043502">
    <property type="entry name" value="DNA/RNA_pol_sf"/>
</dbReference>
<reference evidence="1" key="2">
    <citation type="submission" date="2022-01" db="EMBL/GenBank/DDBJ databases">
        <authorList>
            <person name="Yamashiro T."/>
            <person name="Shiraishi A."/>
            <person name="Satake H."/>
            <person name="Nakayama K."/>
        </authorList>
    </citation>
    <scope>NUCLEOTIDE SEQUENCE</scope>
</reference>
<sequence length="187" mass="20924">MLSYYAFTHDLSVHNIIGSLTKQRVLSTLTSTNFQNPNPTANDFAYPHKGAISNTTTPNEKKHPTTCLLKLSAPPNQSHKRAIAWKISDIRGIDSNFCTHKILMKDDFKPAVQHQRRVNPKIHEVNKAEVIKLLDAGLIYPISDNPWVSPVHVVPKKGARNVFYCFLDAMFAAIETRFGGNAATKKT</sequence>
<dbReference type="EMBL" id="BQNB010012884">
    <property type="protein sequence ID" value="GJT09114.1"/>
    <property type="molecule type" value="Genomic_DNA"/>
</dbReference>
<organism evidence="1 2">
    <name type="scientific">Tanacetum coccineum</name>
    <dbReference type="NCBI Taxonomy" id="301880"/>
    <lineage>
        <taxon>Eukaryota</taxon>
        <taxon>Viridiplantae</taxon>
        <taxon>Streptophyta</taxon>
        <taxon>Embryophyta</taxon>
        <taxon>Tracheophyta</taxon>
        <taxon>Spermatophyta</taxon>
        <taxon>Magnoliopsida</taxon>
        <taxon>eudicotyledons</taxon>
        <taxon>Gunneridae</taxon>
        <taxon>Pentapetalae</taxon>
        <taxon>asterids</taxon>
        <taxon>campanulids</taxon>
        <taxon>Asterales</taxon>
        <taxon>Asteraceae</taxon>
        <taxon>Asteroideae</taxon>
        <taxon>Anthemideae</taxon>
        <taxon>Anthemidinae</taxon>
        <taxon>Tanacetum</taxon>
    </lineage>
</organism>
<evidence type="ECO:0000313" key="1">
    <source>
        <dbReference type="EMBL" id="GJT09114.1"/>
    </source>
</evidence>
<comment type="caution">
    <text evidence="1">The sequence shown here is derived from an EMBL/GenBank/DDBJ whole genome shotgun (WGS) entry which is preliminary data.</text>
</comment>
<name>A0ABQ5B898_9ASTR</name>